<proteinExistence type="predicted"/>
<organism evidence="3 4">
    <name type="scientific">Dictyostelium firmibasis</name>
    <dbReference type="NCBI Taxonomy" id="79012"/>
    <lineage>
        <taxon>Eukaryota</taxon>
        <taxon>Amoebozoa</taxon>
        <taxon>Evosea</taxon>
        <taxon>Eumycetozoa</taxon>
        <taxon>Dictyostelia</taxon>
        <taxon>Dictyosteliales</taxon>
        <taxon>Dictyosteliaceae</taxon>
        <taxon>Dictyostelium</taxon>
    </lineage>
</organism>
<feature type="region of interest" description="Disordered" evidence="2">
    <location>
        <begin position="184"/>
        <end position="206"/>
    </location>
</feature>
<comment type="caution">
    <text evidence="3">The sequence shown here is derived from an EMBL/GenBank/DDBJ whole genome shotgun (WGS) entry which is preliminary data.</text>
</comment>
<keyword evidence="4" id="KW-1185">Reference proteome</keyword>
<dbReference type="AlphaFoldDB" id="A0AAN7YRB5"/>
<feature type="compositionally biased region" description="Low complexity" evidence="2">
    <location>
        <begin position="35"/>
        <end position="45"/>
    </location>
</feature>
<evidence type="ECO:0000256" key="2">
    <source>
        <dbReference type="SAM" id="MobiDB-lite"/>
    </source>
</evidence>
<accession>A0AAN7YRB5</accession>
<dbReference type="PANTHER" id="PTHR31027:SF2">
    <property type="entry name" value="LEBERCILIN DOMAIN-CONTAINING PROTEIN"/>
    <property type="match status" value="1"/>
</dbReference>
<evidence type="ECO:0000313" key="4">
    <source>
        <dbReference type="Proteomes" id="UP001344447"/>
    </source>
</evidence>
<dbReference type="GO" id="GO:0005783">
    <property type="term" value="C:endoplasmic reticulum"/>
    <property type="evidence" value="ECO:0007669"/>
    <property type="project" value="TreeGrafter"/>
</dbReference>
<dbReference type="GO" id="GO:0008298">
    <property type="term" value="P:intracellular mRNA localization"/>
    <property type="evidence" value="ECO:0007669"/>
    <property type="project" value="TreeGrafter"/>
</dbReference>
<keyword evidence="1" id="KW-0175">Coiled coil</keyword>
<dbReference type="GO" id="GO:0042175">
    <property type="term" value="C:nuclear outer membrane-endoplasmic reticulum membrane network"/>
    <property type="evidence" value="ECO:0007669"/>
    <property type="project" value="TreeGrafter"/>
</dbReference>
<evidence type="ECO:0000256" key="1">
    <source>
        <dbReference type="SAM" id="Coils"/>
    </source>
</evidence>
<evidence type="ECO:0000313" key="3">
    <source>
        <dbReference type="EMBL" id="KAK5576306.1"/>
    </source>
</evidence>
<dbReference type="GO" id="GO:0003729">
    <property type="term" value="F:mRNA binding"/>
    <property type="evidence" value="ECO:0007669"/>
    <property type="project" value="TreeGrafter"/>
</dbReference>
<dbReference type="InterPro" id="IPR039604">
    <property type="entry name" value="Bfr1"/>
</dbReference>
<protein>
    <submittedName>
        <fullName evidence="3">Uncharacterized protein</fullName>
    </submittedName>
</protein>
<reference evidence="3 4" key="1">
    <citation type="submission" date="2023-11" db="EMBL/GenBank/DDBJ databases">
        <title>Dfirmibasis_genome.</title>
        <authorList>
            <person name="Edelbroek B."/>
            <person name="Kjellin J."/>
            <person name="Jerlstrom-Hultqvist J."/>
            <person name="Soderbom F."/>
        </authorList>
    </citation>
    <scope>NUCLEOTIDE SEQUENCE [LARGE SCALE GENOMIC DNA]</scope>
    <source>
        <strain evidence="3 4">TNS-C-14</strain>
    </source>
</reference>
<dbReference type="PANTHER" id="PTHR31027">
    <property type="entry name" value="NUCLEAR SEGREGATION PROTEIN BFR1"/>
    <property type="match status" value="1"/>
</dbReference>
<feature type="compositionally biased region" description="Basic and acidic residues" evidence="2">
    <location>
        <begin position="393"/>
        <end position="402"/>
    </location>
</feature>
<feature type="region of interest" description="Disordered" evidence="2">
    <location>
        <begin position="393"/>
        <end position="416"/>
    </location>
</feature>
<feature type="region of interest" description="Disordered" evidence="2">
    <location>
        <begin position="1"/>
        <end position="71"/>
    </location>
</feature>
<dbReference type="Proteomes" id="UP001344447">
    <property type="component" value="Unassembled WGS sequence"/>
</dbReference>
<feature type="compositionally biased region" description="Low complexity" evidence="2">
    <location>
        <begin position="8"/>
        <end position="27"/>
    </location>
</feature>
<feature type="compositionally biased region" description="Basic and acidic residues" evidence="2">
    <location>
        <begin position="46"/>
        <end position="57"/>
    </location>
</feature>
<feature type="coiled-coil region" evidence="1">
    <location>
        <begin position="220"/>
        <end position="343"/>
    </location>
</feature>
<dbReference type="GO" id="GO:1990904">
    <property type="term" value="C:ribonucleoprotein complex"/>
    <property type="evidence" value="ECO:0007669"/>
    <property type="project" value="TreeGrafter"/>
</dbReference>
<dbReference type="EMBL" id="JAVFKY010000005">
    <property type="protein sequence ID" value="KAK5576306.1"/>
    <property type="molecule type" value="Genomic_DNA"/>
</dbReference>
<gene>
    <name evidence="3" type="ORF">RB653_007447</name>
</gene>
<feature type="region of interest" description="Disordered" evidence="2">
    <location>
        <begin position="466"/>
        <end position="521"/>
    </location>
</feature>
<feature type="compositionally biased region" description="Polar residues" evidence="2">
    <location>
        <begin position="502"/>
        <end position="521"/>
    </location>
</feature>
<feature type="compositionally biased region" description="Polar residues" evidence="2">
    <location>
        <begin position="186"/>
        <end position="204"/>
    </location>
</feature>
<name>A0AAN7YRB5_9MYCE</name>
<feature type="compositionally biased region" description="Basic and acidic residues" evidence="2">
    <location>
        <begin position="466"/>
        <end position="490"/>
    </location>
</feature>
<sequence length="521" mass="60210">MSEKSVKKTNNNNNNNSNNNNKNNNTKGGEKKQFNNNNNNNNNKINNKDGNTDKQQQDNKFPPDPIYDGHQKKMNDLRNEIAEINNILENLKKDMVELKKKHNGYKESIEKIYEGNKNRSVDPIKSQVIEARNTLKTMMASQDEKKKALISLEELLPIKINKSATKEDTIASIEEKIRDLDEQVENETNPNQQRALLKKSSQANAGKRHVTEYFSQKDQFEELKKSVTKQKEIVNELSAQIKPEEPREKQESALKELKQQRKEIETEIKENNDKFVASRSRIEEIKKDIDAEKALQDAHVVKRKEQRKIEQEQRKQEFEQRKLELLEKKKAEEERRIQEDLLKVPYEKEMNNCDSLISYLKAITPKETTNETSTLDRNIGEIEEGFVLVKKEKVSKNRENPKKKALQQQPKAQPDIIRHPLEIFSDFEKLSLAPPTKYSDIPECHEQIKSKKDHYSKLSATQMEERLAKAKAEKEAATVEKEKSEEKVTTTEDSTPVASIDDNATSNSTATESNNVEVEAQ</sequence>